<evidence type="ECO:0000313" key="3">
    <source>
        <dbReference type="Proteomes" id="UP000676428"/>
    </source>
</evidence>
<proteinExistence type="predicted"/>
<protein>
    <recommendedName>
        <fullName evidence="4">ATPase involved in DNA repair</fullName>
    </recommendedName>
</protein>
<keyword evidence="3" id="KW-1185">Reference proteome</keyword>
<evidence type="ECO:0000313" key="2">
    <source>
        <dbReference type="EMBL" id="QVK22165.1"/>
    </source>
</evidence>
<evidence type="ECO:0000256" key="1">
    <source>
        <dbReference type="SAM" id="Coils"/>
    </source>
</evidence>
<feature type="coiled-coil region" evidence="1">
    <location>
        <begin position="287"/>
        <end position="317"/>
    </location>
</feature>
<feature type="coiled-coil region" evidence="1">
    <location>
        <begin position="137"/>
        <end position="185"/>
    </location>
</feature>
<name>A0ABX8DBI1_9GAMM</name>
<reference evidence="2 3" key="1">
    <citation type="journal article" date="2012" name="Int. J. Syst. Evol. Microbiol.">
        <title>Shewanella dokdonensis sp. nov., isolated from seawater.</title>
        <authorList>
            <person name="Sung H.R."/>
            <person name="Yoon J.H."/>
            <person name="Ghim S.Y."/>
        </authorList>
    </citation>
    <scope>NUCLEOTIDE SEQUENCE [LARGE SCALE GENOMIC DNA]</scope>
    <source>
        <strain evidence="2 3">DSM 23626</strain>
    </source>
</reference>
<evidence type="ECO:0008006" key="4">
    <source>
        <dbReference type="Google" id="ProtNLM"/>
    </source>
</evidence>
<keyword evidence="1" id="KW-0175">Coiled coil</keyword>
<accession>A0ABX8DBI1</accession>
<sequence>MYFPTFFIEQKRGWSEIQANTPTYYGIKGVKKAALEFCLGVESYKQKNRLAELMAIKNDIKQSWDQIIGSAASLAEFSGLKLQLGCTLEKESFFPLVSFQVPHQDSYTDLESYVNGLESRLSDILSNIKTWPLYNEVSELAAKKRSLLRVFDELKQKQEGILISINRSSAKIENLREELDKYKQLKRLHDVGSEINFQTEITSCPICESDLYDSLSKVPVRAKPLSVEQNIDFLKNQIEFYNGINNKQLNDIKDIEVKLIENQNYMDNVQSRIINLKSDESQFIELYGQDLKRKVELENEIRELKKLLLKQNELNNRAKGYYEDWINISSEYTEITKKKNEDVSFRIRNELKNKMITNLSEFGYNSANKTYIQISEQTLRPELDGFDIVADSSASDYIRIIWSYTLALLELGIVHESVKHGGFVVFDEPRQHETDKASFASLLNKSSSLIDIGGQVIVATSISSKELEDYDLDNANIRIFNDGEYILKKEMS</sequence>
<gene>
    <name evidence="2" type="ORF">KHX94_12050</name>
</gene>
<organism evidence="2 3">
    <name type="scientific">Shewanella dokdonensis</name>
    <dbReference type="NCBI Taxonomy" id="712036"/>
    <lineage>
        <taxon>Bacteria</taxon>
        <taxon>Pseudomonadati</taxon>
        <taxon>Pseudomonadota</taxon>
        <taxon>Gammaproteobacteria</taxon>
        <taxon>Alteromonadales</taxon>
        <taxon>Shewanellaceae</taxon>
        <taxon>Shewanella</taxon>
    </lineage>
</organism>
<dbReference type="RefSeq" id="WP_213680822.1">
    <property type="nucleotide sequence ID" value="NZ_CP074572.1"/>
</dbReference>
<dbReference type="Proteomes" id="UP000676428">
    <property type="component" value="Chromosome"/>
</dbReference>
<dbReference type="EMBL" id="CP074572">
    <property type="protein sequence ID" value="QVK22165.1"/>
    <property type="molecule type" value="Genomic_DNA"/>
</dbReference>